<dbReference type="Gene3D" id="3.30.160.280">
    <property type="match status" value="1"/>
</dbReference>
<keyword evidence="8" id="KW-0812">Transmembrane</keyword>
<evidence type="ECO:0000259" key="19">
    <source>
        <dbReference type="PROSITE" id="PS51691"/>
    </source>
</evidence>
<evidence type="ECO:0000256" key="12">
    <source>
        <dbReference type="ARBA" id="ARBA00022825"/>
    </source>
</evidence>
<dbReference type="PANTHER" id="PTHR12338:SF9">
    <property type="entry name" value="IMMUNOGLOBULIN A1 PROTEASE AUTOTRANSPORTER"/>
    <property type="match status" value="1"/>
</dbReference>
<keyword evidence="9" id="KW-0732">Signal</keyword>
<keyword evidence="7" id="KW-0645">Protease</keyword>
<dbReference type="InterPro" id="IPR030396">
    <property type="entry name" value="Peptidase_S6_dom"/>
</dbReference>
<dbReference type="InterPro" id="IPR000710">
    <property type="entry name" value="Peptidase_S6"/>
</dbReference>
<dbReference type="InterPro" id="IPR050909">
    <property type="entry name" value="Bact_Autotransporter_VF"/>
</dbReference>
<organism evidence="20 21">
    <name type="scientific">Edwardsiella anguillarum ET080813</name>
    <dbReference type="NCBI Taxonomy" id="667120"/>
    <lineage>
        <taxon>Bacteria</taxon>
        <taxon>Pseudomonadati</taxon>
        <taxon>Pseudomonadota</taxon>
        <taxon>Gammaproteobacteria</taxon>
        <taxon>Enterobacterales</taxon>
        <taxon>Hafniaceae</taxon>
        <taxon>Edwardsiella</taxon>
    </lineage>
</organism>
<dbReference type="PROSITE" id="PS51208">
    <property type="entry name" value="AUTOTRANSPORTER"/>
    <property type="match status" value="1"/>
</dbReference>
<evidence type="ECO:0000256" key="13">
    <source>
        <dbReference type="ARBA" id="ARBA00023026"/>
    </source>
</evidence>
<dbReference type="Pfam" id="PF02395">
    <property type="entry name" value="Peptidase_S6"/>
    <property type="match status" value="1"/>
</dbReference>
<evidence type="ECO:0000256" key="9">
    <source>
        <dbReference type="ARBA" id="ARBA00022729"/>
    </source>
</evidence>
<evidence type="ECO:0000256" key="3">
    <source>
        <dbReference type="ARBA" id="ARBA00004571"/>
    </source>
</evidence>
<dbReference type="HOGENOM" id="CLU_000723_0_0_6"/>
<dbReference type="GO" id="GO:0042597">
    <property type="term" value="C:periplasmic space"/>
    <property type="evidence" value="ECO:0007669"/>
    <property type="project" value="UniProtKB-SubCell"/>
</dbReference>
<dbReference type="PROSITE" id="PS51691">
    <property type="entry name" value="PEPTIDASE_S6"/>
    <property type="match status" value="1"/>
</dbReference>
<dbReference type="Proteomes" id="UP000028681">
    <property type="component" value="Chromosome"/>
</dbReference>
<dbReference type="InterPro" id="IPR012332">
    <property type="entry name" value="Autotransporter_pectin_lyase_C"/>
</dbReference>
<evidence type="ECO:0000256" key="6">
    <source>
        <dbReference type="ARBA" id="ARBA00022525"/>
    </source>
</evidence>
<dbReference type="GO" id="GO:0005576">
    <property type="term" value="C:extracellular region"/>
    <property type="evidence" value="ECO:0007669"/>
    <property type="project" value="UniProtKB-SubCell"/>
</dbReference>
<proteinExistence type="predicted"/>
<dbReference type="Gene3D" id="2.40.128.130">
    <property type="entry name" value="Autotransporter beta-domain"/>
    <property type="match status" value="1"/>
</dbReference>
<name>A0A076LI51_9GAMM</name>
<keyword evidence="5" id="KW-1134">Transmembrane beta strand</keyword>
<dbReference type="GO" id="GO:0006508">
    <property type="term" value="P:proteolysis"/>
    <property type="evidence" value="ECO:0007669"/>
    <property type="project" value="UniProtKB-KW"/>
</dbReference>
<keyword evidence="13" id="KW-0843">Virulence</keyword>
<dbReference type="SUPFAM" id="SSF51126">
    <property type="entry name" value="Pectin lyase-like"/>
    <property type="match status" value="1"/>
</dbReference>
<dbReference type="KEGG" id="ete:ETEE_1264"/>
<dbReference type="PANTHER" id="PTHR12338">
    <property type="entry name" value="AUTOTRANSPORTER"/>
    <property type="match status" value="1"/>
</dbReference>
<dbReference type="GO" id="GO:0004252">
    <property type="term" value="F:serine-type endopeptidase activity"/>
    <property type="evidence" value="ECO:0007669"/>
    <property type="project" value="InterPro"/>
</dbReference>
<keyword evidence="11" id="KW-0378">Hydrolase</keyword>
<dbReference type="Gene3D" id="2.40.10.120">
    <property type="match status" value="1"/>
</dbReference>
<protein>
    <submittedName>
        <fullName evidence="20">Temperature sensitive hemagglutinin</fullName>
    </submittedName>
</protein>
<gene>
    <name evidence="20" type="ORF">ETEE_1264</name>
</gene>
<evidence type="ECO:0000256" key="2">
    <source>
        <dbReference type="ARBA" id="ARBA00004418"/>
    </source>
</evidence>
<evidence type="ECO:0000256" key="15">
    <source>
        <dbReference type="ARBA" id="ARBA00023145"/>
    </source>
</evidence>
<feature type="region of interest" description="Disordered" evidence="17">
    <location>
        <begin position="891"/>
        <end position="1090"/>
    </location>
</feature>
<keyword evidence="6" id="KW-0964">Secreted</keyword>
<evidence type="ECO:0000256" key="8">
    <source>
        <dbReference type="ARBA" id="ARBA00022692"/>
    </source>
</evidence>
<feature type="domain" description="Autotransporter" evidence="18">
    <location>
        <begin position="1128"/>
        <end position="1384"/>
    </location>
</feature>
<feature type="domain" description="Peptidase S6" evidence="19">
    <location>
        <begin position="4"/>
        <end position="248"/>
    </location>
</feature>
<dbReference type="InterPro" id="IPR005546">
    <property type="entry name" value="Autotransporte_beta"/>
</dbReference>
<evidence type="ECO:0000256" key="17">
    <source>
        <dbReference type="SAM" id="MobiDB-lite"/>
    </source>
</evidence>
<accession>A0A076LI51</accession>
<reference evidence="20 21" key="1">
    <citation type="journal article" date="2012" name="PLoS ONE">
        <title>Edwardsiella comparative phylogenomics reveal the new intra/inter-species taxonomic relationships, virulence evolution and niche adaptation mechanisms.</title>
        <authorList>
            <person name="Yang M."/>
            <person name="Lv Y."/>
            <person name="Xiao J."/>
            <person name="Wu H."/>
            <person name="Zheng H."/>
            <person name="Liu Q."/>
            <person name="Zhang Y."/>
            <person name="Wang Q."/>
        </authorList>
    </citation>
    <scope>NUCLEOTIDE SEQUENCE [LARGE SCALE GENOMIC DNA]</scope>
    <source>
        <strain evidence="21">080813</strain>
    </source>
</reference>
<evidence type="ECO:0000256" key="4">
    <source>
        <dbReference type="ARBA" id="ARBA00004613"/>
    </source>
</evidence>
<keyword evidence="15" id="KW-0865">Zymogen</keyword>
<dbReference type="GO" id="GO:0009279">
    <property type="term" value="C:cell outer membrane"/>
    <property type="evidence" value="ECO:0007669"/>
    <property type="project" value="UniProtKB-SubCell"/>
</dbReference>
<comment type="subcellular location">
    <subcellularLocation>
        <location evidence="3">Cell outer membrane</location>
        <topology evidence="3">Multi-pass membrane protein</topology>
    </subcellularLocation>
    <subcellularLocation>
        <location evidence="1">Cell surface</location>
    </subcellularLocation>
    <subcellularLocation>
        <location evidence="2">Periplasm</location>
    </subcellularLocation>
    <subcellularLocation>
        <location evidence="4">Secreted</location>
    </subcellularLocation>
</comment>
<evidence type="ECO:0000256" key="10">
    <source>
        <dbReference type="ARBA" id="ARBA00022764"/>
    </source>
</evidence>
<dbReference type="InterPro" id="IPR036709">
    <property type="entry name" value="Autotransporte_beta_dom_sf"/>
</dbReference>
<evidence type="ECO:0000313" key="21">
    <source>
        <dbReference type="Proteomes" id="UP000028681"/>
    </source>
</evidence>
<keyword evidence="12" id="KW-0720">Serine protease</keyword>
<evidence type="ECO:0000256" key="7">
    <source>
        <dbReference type="ARBA" id="ARBA00022670"/>
    </source>
</evidence>
<feature type="compositionally biased region" description="Gly residues" evidence="17">
    <location>
        <begin position="900"/>
        <end position="921"/>
    </location>
</feature>
<dbReference type="GO" id="GO:0009986">
    <property type="term" value="C:cell surface"/>
    <property type="evidence" value="ECO:0007669"/>
    <property type="project" value="UniProtKB-SubCell"/>
</dbReference>
<dbReference type="Gene3D" id="2.160.20.20">
    <property type="match status" value="2"/>
</dbReference>
<dbReference type="PRINTS" id="PR00921">
    <property type="entry name" value="IGASERPTASE"/>
</dbReference>
<evidence type="ECO:0000256" key="5">
    <source>
        <dbReference type="ARBA" id="ARBA00022452"/>
    </source>
</evidence>
<evidence type="ECO:0000256" key="11">
    <source>
        <dbReference type="ARBA" id="ARBA00022801"/>
    </source>
</evidence>
<feature type="compositionally biased region" description="Gly residues" evidence="17">
    <location>
        <begin position="928"/>
        <end position="1065"/>
    </location>
</feature>
<dbReference type="Pfam" id="PF24078">
    <property type="entry name" value="Beta-sol_PIC_HAP1_IgA0_2nd"/>
    <property type="match status" value="1"/>
</dbReference>
<keyword evidence="16" id="KW-0998">Cell outer membrane</keyword>
<dbReference type="SUPFAM" id="SSF103515">
    <property type="entry name" value="Autotransporter"/>
    <property type="match status" value="1"/>
</dbReference>
<evidence type="ECO:0000313" key="20">
    <source>
        <dbReference type="EMBL" id="AIJ07721.1"/>
    </source>
</evidence>
<evidence type="ECO:0000256" key="16">
    <source>
        <dbReference type="ARBA" id="ARBA00023237"/>
    </source>
</evidence>
<keyword evidence="14" id="KW-0472">Membrane</keyword>
<dbReference type="EMBL" id="CP006664">
    <property type="protein sequence ID" value="AIJ07721.1"/>
    <property type="molecule type" value="Genomic_DNA"/>
</dbReference>
<keyword evidence="10" id="KW-0574">Periplasm</keyword>
<evidence type="ECO:0000256" key="1">
    <source>
        <dbReference type="ARBA" id="ARBA00004241"/>
    </source>
</evidence>
<dbReference type="InterPro" id="IPR011050">
    <property type="entry name" value="Pectin_lyase_fold/virulence"/>
</dbReference>
<evidence type="ECO:0000259" key="18">
    <source>
        <dbReference type="PROSITE" id="PS51208"/>
    </source>
</evidence>
<sequence>MEASIVSSNIGYQQYRDFAENKGAFKPGATNISIYNKKGEQIATLNKTPMLDFSSVDSGIGVATLINPQYIVSVKHNSGYQTVGFGNGENQYNIVARNEHDSIDFHAPRLNKLVTEVAPTAVSGASQEEILDPSRFTVFYRVGSGTQYIQDDDGTLTEISGAYNYLTGGLLPASYYSHGGLSGIQVNMGGNINDYGVMASRPRPGDSGSPVFGWDAANKKWVLVAVHAANGGGVTSIEKLIPGAFISQVFSDDSDAPIRFDASAGHELSWTFDGSRGIGALTQGASVYSMHGQQGADLNAGKNLVFLGQAGLIDLKNSVSQGAGSLTFRNDYRVTASTGSTWSGAGIIVDKDASVYWQVNGVKGDNLHKIGEGTLVIQGEGVNEGGLKVGDGTVVLQQQTDKDGRVQAFDSVNIASGRPTVVLSDNRQVQPDNISWGYHGGTLDINGNSLTFHRLRAADYGAVLANNAEVRATVAMDYTLSPGNVALNSWSGSRQGTVGSLYEYRNPYANTTDYFILKTNSYGYFPTDQRSSDTWEYLGNNLVDAQKQVAERENAQGYLYHGQLKGNLNVSNVVAPGSSGKLVLDGSADISGSFTQENGRLTLQGHPVIHAYNDRAIADKLAATGDTSVRTQPTSFDQEDWENRSFTLGRLVLKNTDFGLGRNATLNTAIDASNSVVTLGDDRVFIDQKDGAGTDFRLSEGISAARNQAERSVFNGSAALSGNSQLNIVNALFNGDITGYSGTHVQLAQGGIWNMTQDSSLDVLQSRDGVLSLVTARWKPKTLTVNTLDASNLRIGLGVNTSDNASDRIDILNQAKGEHNILDMSYLFDQTVQLTNDLTLASAPAGTSHGYFSFASLNRGFTVYTPDTQIVEKDGRVQWQLKHSAILESADSATTPAGDGSNGASGSAGNGAGGSSSGNGVGDPPSGSGAGGSSSGNGAGGSSSGSGAGGSSSGNGAGGSSSGNGAGGSSSGNGAGGSSSGSGTGGSSSGSGAGGSSSVSGAGGSSSGNGAGGSSSGSGAGGSSSGNGAGGSSSGSGAGGSSSGSGAGGSSSGSGAGGSSSGSGAGDPPSGSGAGGSSSGNISTPVNGEHLFRKEDNTALLKKARSMFAAREYILSDHVDHWEQIIDYTDAQSGAWAMTGYSHGGYDAYSVRQNGLDFGFRKHGDSGEFWGTAVELYDGNSSATGFRDDYRVWGVSLFAGQTLASGLFVDGSAGYRQLSETFSVQGDLNDLSGNVKSHIATAGARIGWRIDLKDADIAITPSVSVNGARIDGNYLQGNGRSAELHAGGALWLKAGVMVEKDFGILSIKSGLSRNITLNEMPGITLTDNWRARHYNAERADRYTASVGLDGRVTEKLHVQLTLNSSFDGDFKTDGEGGLGIRYSF</sequence>
<dbReference type="InterPro" id="IPR057393">
    <property type="entry name" value="PIC_HAP1_IgA0_b-sol2"/>
</dbReference>
<evidence type="ECO:0000256" key="14">
    <source>
        <dbReference type="ARBA" id="ARBA00023136"/>
    </source>
</evidence>